<evidence type="ECO:0000256" key="2">
    <source>
        <dbReference type="ARBA" id="ARBA00022475"/>
    </source>
</evidence>
<sequence length="147" mass="16598">MQGPVTRIYKLSLQVAFNLAIVVLVLGMFVGVWRVLANLGRTLGPGTTPQAFQTLITDALTLLVVIELVRTFVDYFEWERVRIHVLLDAGAIFLLRELIIKIYAHEYQGLDAFWWTGAILLLMLARTLAVRWPPPDHPGEGKAHRHG</sequence>
<dbReference type="Pfam" id="PF06146">
    <property type="entry name" value="PsiE"/>
    <property type="match status" value="1"/>
</dbReference>
<comment type="subcellular location">
    <subcellularLocation>
        <location evidence="1">Cell membrane</location>
        <topology evidence="1">Multi-pass membrane protein</topology>
    </subcellularLocation>
</comment>
<evidence type="ECO:0000256" key="3">
    <source>
        <dbReference type="ARBA" id="ARBA00022692"/>
    </source>
</evidence>
<dbReference type="Proteomes" id="UP000885759">
    <property type="component" value="Unassembled WGS sequence"/>
</dbReference>
<proteinExistence type="predicted"/>
<accession>A0A7C4Z6L0</accession>
<keyword evidence="3 6" id="KW-0812">Transmembrane</keyword>
<organism evidence="7">
    <name type="scientific">Oceanithermus profundus</name>
    <dbReference type="NCBI Taxonomy" id="187137"/>
    <lineage>
        <taxon>Bacteria</taxon>
        <taxon>Thermotogati</taxon>
        <taxon>Deinococcota</taxon>
        <taxon>Deinococci</taxon>
        <taxon>Thermales</taxon>
        <taxon>Thermaceae</taxon>
        <taxon>Oceanithermus</taxon>
    </lineage>
</organism>
<evidence type="ECO:0008006" key="8">
    <source>
        <dbReference type="Google" id="ProtNLM"/>
    </source>
</evidence>
<protein>
    <recommendedName>
        <fullName evidence="8">Phosphate-starvation-inducible E-like protein</fullName>
    </recommendedName>
</protein>
<feature type="transmembrane region" description="Helical" evidence="6">
    <location>
        <begin position="12"/>
        <end position="36"/>
    </location>
</feature>
<keyword evidence="4 6" id="KW-1133">Transmembrane helix</keyword>
<dbReference type="GO" id="GO:0005886">
    <property type="term" value="C:plasma membrane"/>
    <property type="evidence" value="ECO:0007669"/>
    <property type="project" value="UniProtKB-SubCell"/>
</dbReference>
<dbReference type="EMBL" id="DRPZ01000243">
    <property type="protein sequence ID" value="HGY10293.1"/>
    <property type="molecule type" value="Genomic_DNA"/>
</dbReference>
<evidence type="ECO:0000313" key="7">
    <source>
        <dbReference type="EMBL" id="HGY10293.1"/>
    </source>
</evidence>
<keyword evidence="2" id="KW-1003">Cell membrane</keyword>
<feature type="transmembrane region" description="Helical" evidence="6">
    <location>
        <begin position="51"/>
        <end position="69"/>
    </location>
</feature>
<comment type="caution">
    <text evidence="7">The sequence shown here is derived from an EMBL/GenBank/DDBJ whole genome shotgun (WGS) entry which is preliminary data.</text>
</comment>
<keyword evidence="5 6" id="KW-0472">Membrane</keyword>
<name>A0A7C4Z6L0_9DEIN</name>
<evidence type="ECO:0000256" key="5">
    <source>
        <dbReference type="ARBA" id="ARBA00023136"/>
    </source>
</evidence>
<dbReference type="InterPro" id="IPR020948">
    <property type="entry name" value="P_starv_induced_PsiE-like"/>
</dbReference>
<evidence type="ECO:0000256" key="6">
    <source>
        <dbReference type="SAM" id="Phobius"/>
    </source>
</evidence>
<reference evidence="7" key="1">
    <citation type="journal article" date="2020" name="mSystems">
        <title>Genome- and Community-Level Interaction Insights into Carbon Utilization and Element Cycling Functions of Hydrothermarchaeota in Hydrothermal Sediment.</title>
        <authorList>
            <person name="Zhou Z."/>
            <person name="Liu Y."/>
            <person name="Xu W."/>
            <person name="Pan J."/>
            <person name="Luo Z.H."/>
            <person name="Li M."/>
        </authorList>
    </citation>
    <scope>NUCLEOTIDE SEQUENCE [LARGE SCALE GENOMIC DNA]</scope>
    <source>
        <strain evidence="7">HyVt-570</strain>
    </source>
</reference>
<gene>
    <name evidence="7" type="ORF">ENK37_09650</name>
</gene>
<dbReference type="AlphaFoldDB" id="A0A7C4Z6L0"/>
<evidence type="ECO:0000256" key="1">
    <source>
        <dbReference type="ARBA" id="ARBA00004651"/>
    </source>
</evidence>
<evidence type="ECO:0000256" key="4">
    <source>
        <dbReference type="ARBA" id="ARBA00022989"/>
    </source>
</evidence>